<evidence type="ECO:0000259" key="5">
    <source>
        <dbReference type="PROSITE" id="PS50405"/>
    </source>
</evidence>
<evidence type="ECO:0000313" key="7">
    <source>
        <dbReference type="Proteomes" id="UP000006201"/>
    </source>
</evidence>
<dbReference type="STRING" id="87626.PTD2_01536"/>
<feature type="domain" description="GST C-terminal" evidence="5">
    <location>
        <begin position="86"/>
        <end position="212"/>
    </location>
</feature>
<dbReference type="SFLD" id="SFLDG00358">
    <property type="entry name" value="Main_(cytGST)"/>
    <property type="match status" value="1"/>
</dbReference>
<dbReference type="PROSITE" id="PS50404">
    <property type="entry name" value="GST_NTER"/>
    <property type="match status" value="1"/>
</dbReference>
<dbReference type="InterPro" id="IPR036249">
    <property type="entry name" value="Thioredoxin-like_sf"/>
</dbReference>
<dbReference type="eggNOG" id="COG0625">
    <property type="taxonomic scope" value="Bacteria"/>
</dbReference>
<accession>A4C3S8</accession>
<dbReference type="AlphaFoldDB" id="A4C3S8"/>
<dbReference type="GO" id="GO:0016740">
    <property type="term" value="F:transferase activity"/>
    <property type="evidence" value="ECO:0007669"/>
    <property type="project" value="UniProtKB-KW"/>
</dbReference>
<organism evidence="6 7">
    <name type="scientific">Pseudoalteromonas tunicata D2</name>
    <dbReference type="NCBI Taxonomy" id="87626"/>
    <lineage>
        <taxon>Bacteria</taxon>
        <taxon>Pseudomonadati</taxon>
        <taxon>Pseudomonadota</taxon>
        <taxon>Gammaproteobacteria</taxon>
        <taxon>Alteromonadales</taxon>
        <taxon>Pseudoalteromonadaceae</taxon>
        <taxon>Pseudoalteromonas</taxon>
    </lineage>
</organism>
<evidence type="ECO:0000313" key="6">
    <source>
        <dbReference type="EMBL" id="EAR30210.1"/>
    </source>
</evidence>
<dbReference type="Proteomes" id="UP000006201">
    <property type="component" value="Unassembled WGS sequence"/>
</dbReference>
<feature type="domain" description="GST N-terminal" evidence="4">
    <location>
        <begin position="1"/>
        <end position="80"/>
    </location>
</feature>
<dbReference type="EMBL" id="AAOH01000001">
    <property type="protein sequence ID" value="EAR30210.1"/>
    <property type="molecule type" value="Genomic_DNA"/>
</dbReference>
<dbReference type="InterPro" id="IPR036282">
    <property type="entry name" value="Glutathione-S-Trfase_C_sf"/>
</dbReference>
<evidence type="ECO:0000256" key="1">
    <source>
        <dbReference type="ARBA" id="ARBA00007409"/>
    </source>
</evidence>
<dbReference type="CDD" id="cd03046">
    <property type="entry name" value="GST_N_GTT1_like"/>
    <property type="match status" value="1"/>
</dbReference>
<dbReference type="PANTHER" id="PTHR44051:SF8">
    <property type="entry name" value="GLUTATHIONE S-TRANSFERASE GSTA"/>
    <property type="match status" value="1"/>
</dbReference>
<dbReference type="Pfam" id="PF00043">
    <property type="entry name" value="GST_C"/>
    <property type="match status" value="1"/>
</dbReference>
<dbReference type="FunFam" id="3.40.30.10:FF:000039">
    <property type="entry name" value="Glutathione S-transferase domain"/>
    <property type="match status" value="1"/>
</dbReference>
<dbReference type="PANTHER" id="PTHR44051">
    <property type="entry name" value="GLUTATHIONE S-TRANSFERASE-RELATED"/>
    <property type="match status" value="1"/>
</dbReference>
<evidence type="ECO:0000256" key="2">
    <source>
        <dbReference type="ARBA" id="ARBA00022679"/>
    </source>
</evidence>
<evidence type="ECO:0000256" key="3">
    <source>
        <dbReference type="RuleBase" id="RU003494"/>
    </source>
</evidence>
<comment type="similarity">
    <text evidence="1 3">Belongs to the GST superfamily.</text>
</comment>
<dbReference type="InterPro" id="IPR010987">
    <property type="entry name" value="Glutathione-S-Trfase_C-like"/>
</dbReference>
<dbReference type="InterPro" id="IPR004045">
    <property type="entry name" value="Glutathione_S-Trfase_N"/>
</dbReference>
<proteinExistence type="inferred from homology"/>
<protein>
    <submittedName>
        <fullName evidence="6">Putative glutathione S-transferase protein</fullName>
    </submittedName>
</protein>
<dbReference type="PROSITE" id="PS50405">
    <property type="entry name" value="GST_CTER"/>
    <property type="match status" value="1"/>
</dbReference>
<dbReference type="SUPFAM" id="SSF47616">
    <property type="entry name" value="GST C-terminal domain-like"/>
    <property type="match status" value="1"/>
</dbReference>
<dbReference type="InterPro" id="IPR004046">
    <property type="entry name" value="GST_C"/>
</dbReference>
<dbReference type="SFLD" id="SFLDS00019">
    <property type="entry name" value="Glutathione_Transferase_(cytos"/>
    <property type="match status" value="1"/>
</dbReference>
<keyword evidence="2 6" id="KW-0808">Transferase</keyword>
<dbReference type="SUPFAM" id="SSF52833">
    <property type="entry name" value="Thioredoxin-like"/>
    <property type="match status" value="1"/>
</dbReference>
<dbReference type="OrthoDB" id="5740960at2"/>
<dbReference type="Pfam" id="PF02798">
    <property type="entry name" value="GST_N"/>
    <property type="match status" value="1"/>
</dbReference>
<dbReference type="Gene3D" id="3.40.30.10">
    <property type="entry name" value="Glutaredoxin"/>
    <property type="match status" value="1"/>
</dbReference>
<dbReference type="SFLD" id="SFLDG01150">
    <property type="entry name" value="Main.1:_Beta-like"/>
    <property type="match status" value="1"/>
</dbReference>
<dbReference type="HOGENOM" id="CLU_011226_6_4_6"/>
<sequence length="213" mass="24254">MLTLFGTPRSRSLRVSWLLEELKLDWQYRFIDFGKGEQRQAEFLALSPEGKVPVFQDDTAVLTESAAICLYIAEKYGQGTWLPQAGSAQSAHHWQWCSFIISELEQGLWTMAKHKFALPEAQRRADAIETGLWEFNKAAQTAAIWLNEHTYTCGDSPLVADILLAHTLNWAVKSGCDLPDNLERFRKMMSSRPAMRLALDKEIQVAEQQKLSH</sequence>
<dbReference type="Gene3D" id="1.20.1050.10">
    <property type="match status" value="1"/>
</dbReference>
<gene>
    <name evidence="6" type="ORF">PTD2_01536</name>
</gene>
<dbReference type="RefSeq" id="WP_009836510.1">
    <property type="nucleotide sequence ID" value="NZ_AAOH01000001.1"/>
</dbReference>
<comment type="caution">
    <text evidence="6">The sequence shown here is derived from an EMBL/GenBank/DDBJ whole genome shotgun (WGS) entry which is preliminary data.</text>
</comment>
<reference evidence="6 7" key="1">
    <citation type="submission" date="2006-02" db="EMBL/GenBank/DDBJ databases">
        <authorList>
            <person name="Moran M.A."/>
            <person name="Kjelleberg S."/>
            <person name="Egan S."/>
            <person name="Saunders N."/>
            <person name="Thomas T."/>
            <person name="Ferriera S."/>
            <person name="Johnson J."/>
            <person name="Kravitz S."/>
            <person name="Halpern A."/>
            <person name="Remington K."/>
            <person name="Beeson K."/>
            <person name="Tran B."/>
            <person name="Rogers Y.-H."/>
            <person name="Friedman R."/>
            <person name="Venter J.C."/>
        </authorList>
    </citation>
    <scope>NUCLEOTIDE SEQUENCE [LARGE SCALE GENOMIC DNA]</scope>
    <source>
        <strain evidence="6 7">D2</strain>
    </source>
</reference>
<keyword evidence="7" id="KW-1185">Reference proteome</keyword>
<name>A4C3S8_9GAMM</name>
<dbReference type="InterPro" id="IPR040079">
    <property type="entry name" value="Glutathione_S-Trfase"/>
</dbReference>
<evidence type="ECO:0000259" key="4">
    <source>
        <dbReference type="PROSITE" id="PS50404"/>
    </source>
</evidence>